<dbReference type="InterPro" id="IPR036651">
    <property type="entry name" value="Gln_synt_N_sf"/>
</dbReference>
<dbReference type="RefSeq" id="WP_231705670.1">
    <property type="nucleotide sequence ID" value="NZ_BDUF01000014.1"/>
</dbReference>
<keyword evidence="9" id="KW-1185">Reference proteome</keyword>
<reference evidence="9" key="1">
    <citation type="submission" date="2017-07" db="EMBL/GenBank/DDBJ databases">
        <title>Draft genome sequence of Effusibacillus lacus strain skLN1.</title>
        <authorList>
            <person name="Watanabe M."/>
            <person name="Kojima H."/>
            <person name="Fukui M."/>
        </authorList>
    </citation>
    <scope>NUCLEOTIDE SEQUENCE [LARGE SCALE GENOMIC DNA]</scope>
    <source>
        <strain evidence="9">skLN1</strain>
    </source>
</reference>
<dbReference type="SUPFAM" id="SSF54368">
    <property type="entry name" value="Glutamine synthetase, N-terminal domain"/>
    <property type="match status" value="1"/>
</dbReference>
<dbReference type="GO" id="GO:0006576">
    <property type="term" value="P:biogenic amine metabolic process"/>
    <property type="evidence" value="ECO:0007669"/>
    <property type="project" value="UniProtKB-ARBA"/>
</dbReference>
<evidence type="ECO:0000313" key="9">
    <source>
        <dbReference type="Proteomes" id="UP000217785"/>
    </source>
</evidence>
<dbReference type="InterPro" id="IPR014746">
    <property type="entry name" value="Gln_synth/guanido_kin_cat_dom"/>
</dbReference>
<dbReference type="AlphaFoldDB" id="A0A292YFT8"/>
<dbReference type="InterPro" id="IPR008146">
    <property type="entry name" value="Gln_synth_cat_dom"/>
</dbReference>
<evidence type="ECO:0000256" key="2">
    <source>
        <dbReference type="ARBA" id="ARBA00022598"/>
    </source>
</evidence>
<dbReference type="Proteomes" id="UP000217785">
    <property type="component" value="Unassembled WGS sequence"/>
</dbReference>
<name>A0A292YFT8_9BACL</name>
<keyword evidence="3" id="KW-0547">Nucleotide-binding</keyword>
<dbReference type="GO" id="GO:0006542">
    <property type="term" value="P:glutamine biosynthetic process"/>
    <property type="evidence" value="ECO:0007669"/>
    <property type="project" value="InterPro"/>
</dbReference>
<evidence type="ECO:0000256" key="4">
    <source>
        <dbReference type="ARBA" id="ARBA00022840"/>
    </source>
</evidence>
<evidence type="ECO:0000256" key="3">
    <source>
        <dbReference type="ARBA" id="ARBA00022741"/>
    </source>
</evidence>
<proteinExistence type="inferred from homology"/>
<keyword evidence="4" id="KW-0067">ATP-binding</keyword>
<dbReference type="SUPFAM" id="SSF55931">
    <property type="entry name" value="Glutamine synthetase/guanido kinase"/>
    <property type="match status" value="1"/>
</dbReference>
<protein>
    <submittedName>
        <fullName evidence="8">Glutamine synthetase</fullName>
    </submittedName>
</protein>
<dbReference type="PANTHER" id="PTHR43785">
    <property type="entry name" value="GAMMA-GLUTAMYLPUTRESCINE SYNTHETASE"/>
    <property type="match status" value="1"/>
</dbReference>
<dbReference type="Gene3D" id="3.30.590.10">
    <property type="entry name" value="Glutamine synthetase/guanido kinase, catalytic domain"/>
    <property type="match status" value="1"/>
</dbReference>
<organism evidence="8 9">
    <name type="scientific">Effusibacillus lacus</name>
    <dbReference type="NCBI Taxonomy" id="1348429"/>
    <lineage>
        <taxon>Bacteria</taxon>
        <taxon>Bacillati</taxon>
        <taxon>Bacillota</taxon>
        <taxon>Bacilli</taxon>
        <taxon>Bacillales</taxon>
        <taxon>Alicyclobacillaceae</taxon>
        <taxon>Effusibacillus</taxon>
    </lineage>
</organism>
<comment type="caution">
    <text evidence="8">The sequence shown here is derived from an EMBL/GenBank/DDBJ whole genome shotgun (WGS) entry which is preliminary data.</text>
</comment>
<dbReference type="GO" id="GO:0004356">
    <property type="term" value="F:glutamine synthetase activity"/>
    <property type="evidence" value="ECO:0007669"/>
    <property type="project" value="InterPro"/>
</dbReference>
<dbReference type="EMBL" id="BDUF01000014">
    <property type="protein sequence ID" value="GAX89047.1"/>
    <property type="molecule type" value="Genomic_DNA"/>
</dbReference>
<dbReference type="PANTHER" id="PTHR43785:SF12">
    <property type="entry name" value="TYPE-1 GLUTAMINE SYNTHETASE 2"/>
    <property type="match status" value="1"/>
</dbReference>
<gene>
    <name evidence="8" type="ORF">EFBL_0661</name>
</gene>
<feature type="domain" description="GS catalytic" evidence="7">
    <location>
        <begin position="126"/>
        <end position="462"/>
    </location>
</feature>
<sequence length="462" mass="52531">MHTDTDFGLSGRERLEQAIRSGEIDTIIIAIADMQGRLMGKRLTGDYLLRSGLDKGTHFCVYLLGTDMEMATPDGYALMNWGTGYGDWLAKPDWSTLRFIPWLERTALVLADAVDERTGDLIPIAPRSILKNQLEKAEKLGFHFKMASELEFYLFRQTFEEVQNGGYMGMKPAGYYNEDYNLLQGTRNEPVYRLIRNSMIEAGIPIESSKGEACSGQHEINMMYADALTSADRHVIFKHGAKEICMQTGYAITFMAKPHHQWTGSSGHLHISLWDISQERNLFYDPDGKPYHMSELMESFLAGLLAHTREFCLFFASNINSYKRYAPESWAPVSVVWSHDNRTSGYRIVGDKNSLRIESRIPGADINPYLAYAAMIGAGLQGIKYKTSLPAEFKGNAYTAKGVPRVPRSLYEAMELWRESRVVRDVFGGLVTDHYYNMARVEQHAYDTVVTNWERARYFEQG</sequence>
<evidence type="ECO:0000259" key="7">
    <source>
        <dbReference type="PROSITE" id="PS51987"/>
    </source>
</evidence>
<dbReference type="GO" id="GO:0005524">
    <property type="term" value="F:ATP binding"/>
    <property type="evidence" value="ECO:0007669"/>
    <property type="project" value="UniProtKB-KW"/>
</dbReference>
<evidence type="ECO:0000313" key="8">
    <source>
        <dbReference type="EMBL" id="GAX89047.1"/>
    </source>
</evidence>
<keyword evidence="2" id="KW-0436">Ligase</keyword>
<dbReference type="FunFam" id="3.30.590.10:FF:000005">
    <property type="entry name" value="Probable glutamine synthetase"/>
    <property type="match status" value="1"/>
</dbReference>
<dbReference type="SMART" id="SM01230">
    <property type="entry name" value="Gln-synt_C"/>
    <property type="match status" value="1"/>
</dbReference>
<dbReference type="Gene3D" id="3.10.20.70">
    <property type="entry name" value="Glutamine synthetase, N-terminal domain"/>
    <property type="match status" value="1"/>
</dbReference>
<evidence type="ECO:0000256" key="1">
    <source>
        <dbReference type="ARBA" id="ARBA00009897"/>
    </source>
</evidence>
<comment type="similarity">
    <text evidence="1 5 6">Belongs to the glutamine synthetase family.</text>
</comment>
<accession>A0A292YFT8</accession>
<evidence type="ECO:0000256" key="6">
    <source>
        <dbReference type="RuleBase" id="RU000384"/>
    </source>
</evidence>
<evidence type="ECO:0000256" key="5">
    <source>
        <dbReference type="PROSITE-ProRule" id="PRU01331"/>
    </source>
</evidence>
<dbReference type="GO" id="GO:0042402">
    <property type="term" value="P:biogenic amine catabolic process"/>
    <property type="evidence" value="ECO:0007669"/>
    <property type="project" value="UniProtKB-ARBA"/>
</dbReference>
<dbReference type="PROSITE" id="PS51987">
    <property type="entry name" value="GS_CATALYTIC"/>
    <property type="match status" value="1"/>
</dbReference>
<dbReference type="Pfam" id="PF00120">
    <property type="entry name" value="Gln-synt_C"/>
    <property type="match status" value="1"/>
</dbReference>